<dbReference type="GO" id="GO:0005524">
    <property type="term" value="F:ATP binding"/>
    <property type="evidence" value="ECO:0007669"/>
    <property type="project" value="UniProtKB-KW"/>
</dbReference>
<dbReference type="GO" id="GO:0005739">
    <property type="term" value="C:mitochondrion"/>
    <property type="evidence" value="ECO:0007669"/>
    <property type="project" value="TreeGrafter"/>
</dbReference>
<dbReference type="Pfam" id="PF03969">
    <property type="entry name" value="AFG1_ATPase"/>
    <property type="match status" value="1"/>
</dbReference>
<evidence type="ECO:0000313" key="5">
    <source>
        <dbReference type="Proteomes" id="UP001431783"/>
    </source>
</evidence>
<dbReference type="AlphaFoldDB" id="A0AAW1UY01"/>
<accession>A0AAW1UY01</accession>
<dbReference type="InterPro" id="IPR027417">
    <property type="entry name" value="P-loop_NTPase"/>
</dbReference>
<sequence>MIFRLKRIIFKLKPCVSRFSINFNSTFAPKVSSGPVGVLTNKYQIGELSRDEIQISACKLLQNVYDEVEKYNAPKKNFISKIISGNSEAPRGLYIYGAVGAGKTMLMDLFYNCCTTNKKARVHFNEFMVEVHKKIHIVKNKFSEQVR</sequence>
<dbReference type="Proteomes" id="UP001431783">
    <property type="component" value="Unassembled WGS sequence"/>
</dbReference>
<reference evidence="4 5" key="1">
    <citation type="submission" date="2023-03" db="EMBL/GenBank/DDBJ databases">
        <title>Genome insight into feeding habits of ladybird beetles.</title>
        <authorList>
            <person name="Li H.-S."/>
            <person name="Huang Y.-H."/>
            <person name="Pang H."/>
        </authorList>
    </citation>
    <scope>NUCLEOTIDE SEQUENCE [LARGE SCALE GENOMIC DNA]</scope>
    <source>
        <strain evidence="4">SYSU_2023b</strain>
        <tissue evidence="4">Whole body</tissue>
    </source>
</reference>
<dbReference type="PANTHER" id="PTHR12169:SF6">
    <property type="entry name" value="AFG1-LIKE ATPASE"/>
    <property type="match status" value="1"/>
</dbReference>
<comment type="caution">
    <text evidence="4">The sequence shown here is derived from an EMBL/GenBank/DDBJ whole genome shotgun (WGS) entry which is preliminary data.</text>
</comment>
<name>A0AAW1UY01_9CUCU</name>
<keyword evidence="3" id="KW-0067">ATP-binding</keyword>
<dbReference type="SUPFAM" id="SSF52540">
    <property type="entry name" value="P-loop containing nucleoside triphosphate hydrolases"/>
    <property type="match status" value="1"/>
</dbReference>
<comment type="similarity">
    <text evidence="1">Belongs to the AFG1 ATPase family.</text>
</comment>
<protein>
    <submittedName>
        <fullName evidence="4">Uncharacterized protein</fullName>
    </submittedName>
</protein>
<gene>
    <name evidence="4" type="ORF">WA026_007302</name>
</gene>
<keyword evidence="5" id="KW-1185">Reference proteome</keyword>
<dbReference type="GO" id="GO:0016887">
    <property type="term" value="F:ATP hydrolysis activity"/>
    <property type="evidence" value="ECO:0007669"/>
    <property type="project" value="InterPro"/>
</dbReference>
<evidence type="ECO:0000256" key="1">
    <source>
        <dbReference type="ARBA" id="ARBA00010322"/>
    </source>
</evidence>
<dbReference type="PANTHER" id="PTHR12169">
    <property type="entry name" value="ATPASE N2B"/>
    <property type="match status" value="1"/>
</dbReference>
<keyword evidence="2" id="KW-0547">Nucleotide-binding</keyword>
<evidence type="ECO:0000256" key="3">
    <source>
        <dbReference type="ARBA" id="ARBA00022840"/>
    </source>
</evidence>
<dbReference type="InterPro" id="IPR005654">
    <property type="entry name" value="ATPase_AFG1-like"/>
</dbReference>
<organism evidence="4 5">
    <name type="scientific">Henosepilachna vigintioctopunctata</name>
    <dbReference type="NCBI Taxonomy" id="420089"/>
    <lineage>
        <taxon>Eukaryota</taxon>
        <taxon>Metazoa</taxon>
        <taxon>Ecdysozoa</taxon>
        <taxon>Arthropoda</taxon>
        <taxon>Hexapoda</taxon>
        <taxon>Insecta</taxon>
        <taxon>Pterygota</taxon>
        <taxon>Neoptera</taxon>
        <taxon>Endopterygota</taxon>
        <taxon>Coleoptera</taxon>
        <taxon>Polyphaga</taxon>
        <taxon>Cucujiformia</taxon>
        <taxon>Coccinelloidea</taxon>
        <taxon>Coccinellidae</taxon>
        <taxon>Epilachninae</taxon>
        <taxon>Epilachnini</taxon>
        <taxon>Henosepilachna</taxon>
    </lineage>
</organism>
<evidence type="ECO:0000313" key="4">
    <source>
        <dbReference type="EMBL" id="KAK9884459.1"/>
    </source>
</evidence>
<proteinExistence type="inferred from homology"/>
<evidence type="ECO:0000256" key="2">
    <source>
        <dbReference type="ARBA" id="ARBA00022741"/>
    </source>
</evidence>
<dbReference type="Gene3D" id="3.40.50.300">
    <property type="entry name" value="P-loop containing nucleotide triphosphate hydrolases"/>
    <property type="match status" value="1"/>
</dbReference>
<dbReference type="EMBL" id="JARQZJ010000093">
    <property type="protein sequence ID" value="KAK9884459.1"/>
    <property type="molecule type" value="Genomic_DNA"/>
</dbReference>